<name>A0ABP6Z466_9ACTN</name>
<sequence length="150" mass="16185">MTEWGQIIAGIGITLGGDRDRGRRMMLECWNGTSESDFAQRCVLAHYLADTEGVLDDEVAWDERALTAFAHVGRDDLAAIGIPDAAGLAPSLHLNLGDGYLRQNRPAEARTQLEAGMITVGALGADGYGTMIRDGLERLAGRIADVRQYP</sequence>
<evidence type="ECO:0000313" key="1">
    <source>
        <dbReference type="EMBL" id="GAA3597155.1"/>
    </source>
</evidence>
<gene>
    <name evidence="1" type="ORF">GCM10022223_10430</name>
</gene>
<keyword evidence="2" id="KW-1185">Reference proteome</keyword>
<protein>
    <recommendedName>
        <fullName evidence="3">Tetratricopeptide repeat protein</fullName>
    </recommendedName>
</protein>
<reference evidence="2" key="1">
    <citation type="journal article" date="2019" name="Int. J. Syst. Evol. Microbiol.">
        <title>The Global Catalogue of Microorganisms (GCM) 10K type strain sequencing project: providing services to taxonomists for standard genome sequencing and annotation.</title>
        <authorList>
            <consortium name="The Broad Institute Genomics Platform"/>
            <consortium name="The Broad Institute Genome Sequencing Center for Infectious Disease"/>
            <person name="Wu L."/>
            <person name="Ma J."/>
        </authorList>
    </citation>
    <scope>NUCLEOTIDE SEQUENCE [LARGE SCALE GENOMIC DNA]</scope>
    <source>
        <strain evidence="2">JCM 16902</strain>
    </source>
</reference>
<comment type="caution">
    <text evidence="1">The sequence shown here is derived from an EMBL/GenBank/DDBJ whole genome shotgun (WGS) entry which is preliminary data.</text>
</comment>
<dbReference type="EMBL" id="BAAAZO010000002">
    <property type="protein sequence ID" value="GAA3597155.1"/>
    <property type="molecule type" value="Genomic_DNA"/>
</dbReference>
<accession>A0ABP6Z466</accession>
<evidence type="ECO:0008006" key="3">
    <source>
        <dbReference type="Google" id="ProtNLM"/>
    </source>
</evidence>
<proteinExistence type="predicted"/>
<evidence type="ECO:0000313" key="2">
    <source>
        <dbReference type="Proteomes" id="UP001501074"/>
    </source>
</evidence>
<organism evidence="1 2">
    <name type="scientific">Kineosporia mesophila</name>
    <dbReference type="NCBI Taxonomy" id="566012"/>
    <lineage>
        <taxon>Bacteria</taxon>
        <taxon>Bacillati</taxon>
        <taxon>Actinomycetota</taxon>
        <taxon>Actinomycetes</taxon>
        <taxon>Kineosporiales</taxon>
        <taxon>Kineosporiaceae</taxon>
        <taxon>Kineosporia</taxon>
    </lineage>
</organism>
<dbReference type="Proteomes" id="UP001501074">
    <property type="component" value="Unassembled WGS sequence"/>
</dbReference>